<dbReference type="Proteomes" id="UP001165085">
    <property type="component" value="Unassembled WGS sequence"/>
</dbReference>
<dbReference type="Gene3D" id="1.10.287.110">
    <property type="entry name" value="DnaJ domain"/>
    <property type="match status" value="1"/>
</dbReference>
<dbReference type="EMBL" id="BRXY01000363">
    <property type="protein sequence ID" value="GMH89866.1"/>
    <property type="molecule type" value="Genomic_DNA"/>
</dbReference>
<feature type="coiled-coil region" evidence="1">
    <location>
        <begin position="340"/>
        <end position="367"/>
    </location>
</feature>
<comment type="caution">
    <text evidence="4">The sequence shown here is derived from an EMBL/GenBank/DDBJ whole genome shotgun (WGS) entry which is preliminary data.</text>
</comment>
<dbReference type="PANTHER" id="PTHR44240:SF10">
    <property type="entry name" value="J DOMAIN-CONTAINING PROTEIN"/>
    <property type="match status" value="1"/>
</dbReference>
<feature type="compositionally biased region" description="Polar residues" evidence="2">
    <location>
        <begin position="24"/>
        <end position="34"/>
    </location>
</feature>
<feature type="compositionally biased region" description="Low complexity" evidence="2">
    <location>
        <begin position="61"/>
        <end position="92"/>
    </location>
</feature>
<reference evidence="5" key="1">
    <citation type="journal article" date="2023" name="Commun. Biol.">
        <title>Genome analysis of Parmales, the sister group of diatoms, reveals the evolutionary specialization of diatoms from phago-mixotrophs to photoautotrophs.</title>
        <authorList>
            <person name="Ban H."/>
            <person name="Sato S."/>
            <person name="Yoshikawa S."/>
            <person name="Yamada K."/>
            <person name="Nakamura Y."/>
            <person name="Ichinomiya M."/>
            <person name="Sato N."/>
            <person name="Blanc-Mathieu R."/>
            <person name="Endo H."/>
            <person name="Kuwata A."/>
            <person name="Ogata H."/>
        </authorList>
    </citation>
    <scope>NUCLEOTIDE SEQUENCE [LARGE SCALE GENOMIC DNA]</scope>
    <source>
        <strain evidence="5">NIES 3701</strain>
    </source>
</reference>
<feature type="coiled-coil region" evidence="1">
    <location>
        <begin position="239"/>
        <end position="301"/>
    </location>
</feature>
<dbReference type="Pfam" id="PF00226">
    <property type="entry name" value="DnaJ"/>
    <property type="match status" value="1"/>
</dbReference>
<evidence type="ECO:0000256" key="1">
    <source>
        <dbReference type="SAM" id="Coils"/>
    </source>
</evidence>
<evidence type="ECO:0000313" key="5">
    <source>
        <dbReference type="Proteomes" id="UP001165085"/>
    </source>
</evidence>
<dbReference type="CDD" id="cd06257">
    <property type="entry name" value="DnaJ"/>
    <property type="match status" value="1"/>
</dbReference>
<sequence>MNNPSSNPSSSNPSSAAKKEETTHYSVLNLTPTATTAEIKRSYIELMRDLHPDMHPEMSPREQMSSSMPSSQPSSHQSDSISSSNSNSLPSQDYITRRNSVMSAYRTLKDSKSRKRYDRSLSFQKAGEIITDNLDSLLEFTFTGEIGNIKNFRGMEDSEGLEEERRSLTSKIEEIEVSLNSTLSLLSSTRLLRILNEARVGSAKIYDVKSLHLNGELTDVDIGVWETSEEVLSLAISSLEEVNKEVTEKGRRLGEAEGENKRLEKEMKELKVRLKNLMEEKDKAAKDVYELSREVKKVERTQYKETKRVEKLRNLVEKKRSKTLKALWMRVRRKAGVGGGEVEEEEVEKLKEKEEAMRKEVGRLKGRRGGWIRRRGDIDKKINSNSNGKGR</sequence>
<dbReference type="InterPro" id="IPR001623">
    <property type="entry name" value="DnaJ_domain"/>
</dbReference>
<dbReference type="AlphaFoldDB" id="A0A9W7BJY1"/>
<feature type="domain" description="J" evidence="3">
    <location>
        <begin position="23"/>
        <end position="121"/>
    </location>
</feature>
<dbReference type="SMART" id="SM00271">
    <property type="entry name" value="DnaJ"/>
    <property type="match status" value="1"/>
</dbReference>
<evidence type="ECO:0000259" key="3">
    <source>
        <dbReference type="PROSITE" id="PS50076"/>
    </source>
</evidence>
<gene>
    <name evidence="4" type="ORF">TrST_g9252</name>
</gene>
<name>A0A9W7BJY1_9STRA</name>
<feature type="compositionally biased region" description="Low complexity" evidence="2">
    <location>
        <begin position="1"/>
        <end position="15"/>
    </location>
</feature>
<dbReference type="PRINTS" id="PR00625">
    <property type="entry name" value="JDOMAIN"/>
</dbReference>
<accession>A0A9W7BJY1</accession>
<dbReference type="InterPro" id="IPR036869">
    <property type="entry name" value="J_dom_sf"/>
</dbReference>
<dbReference type="InterPro" id="IPR052276">
    <property type="entry name" value="Diphthamide-biosynth_chaperone"/>
</dbReference>
<keyword evidence="5" id="KW-1185">Reference proteome</keyword>
<dbReference type="OrthoDB" id="445556at2759"/>
<dbReference type="PROSITE" id="PS50076">
    <property type="entry name" value="DNAJ_2"/>
    <property type="match status" value="1"/>
</dbReference>
<proteinExistence type="predicted"/>
<organism evidence="4 5">
    <name type="scientific">Triparma strigata</name>
    <dbReference type="NCBI Taxonomy" id="1606541"/>
    <lineage>
        <taxon>Eukaryota</taxon>
        <taxon>Sar</taxon>
        <taxon>Stramenopiles</taxon>
        <taxon>Ochrophyta</taxon>
        <taxon>Bolidophyceae</taxon>
        <taxon>Parmales</taxon>
        <taxon>Triparmaceae</taxon>
        <taxon>Triparma</taxon>
    </lineage>
</organism>
<dbReference type="SUPFAM" id="SSF46565">
    <property type="entry name" value="Chaperone J-domain"/>
    <property type="match status" value="1"/>
</dbReference>
<keyword evidence="1" id="KW-0175">Coiled coil</keyword>
<dbReference type="PANTHER" id="PTHR44240">
    <property type="entry name" value="DNAJ DOMAIN (PROKARYOTIC HEAT SHOCK PROTEIN)-RELATED"/>
    <property type="match status" value="1"/>
</dbReference>
<evidence type="ECO:0000313" key="4">
    <source>
        <dbReference type="EMBL" id="GMH89866.1"/>
    </source>
</evidence>
<feature type="region of interest" description="Disordered" evidence="2">
    <location>
        <begin position="1"/>
        <end position="34"/>
    </location>
</feature>
<evidence type="ECO:0000256" key="2">
    <source>
        <dbReference type="SAM" id="MobiDB-lite"/>
    </source>
</evidence>
<protein>
    <recommendedName>
        <fullName evidence="3">J domain-containing protein</fullName>
    </recommendedName>
</protein>
<feature type="region of interest" description="Disordered" evidence="2">
    <location>
        <begin position="52"/>
        <end position="96"/>
    </location>
</feature>